<dbReference type="HOGENOM" id="CLU_179842_0_0_7"/>
<comment type="caution">
    <text evidence="2">The sequence shown here is derived from an EMBL/GenBank/DDBJ whole genome shotgun (WGS) entry which is preliminary data.</text>
</comment>
<proteinExistence type="predicted"/>
<dbReference type="AlphaFoldDB" id="W4LME5"/>
<keyword evidence="3" id="KW-1185">Reference proteome</keyword>
<sequence>MTPAKQKYQLVDPTTEPQVPGFVSAPRLTDLANKRVGLIDDSKENAKELLEAVEAVLRQRHGVSHIEYHRKPSASKPADPVVVEEMAKSCDYVVVAIGS</sequence>
<dbReference type="EMBL" id="AZHW01000485">
    <property type="protein sequence ID" value="ETW99084.1"/>
    <property type="molecule type" value="Genomic_DNA"/>
</dbReference>
<accession>W4LME5</accession>
<dbReference type="Pfam" id="PF24696">
    <property type="entry name" value="UGSC"/>
    <property type="match status" value="1"/>
</dbReference>
<feature type="domain" description="UGSC-like" evidence="1">
    <location>
        <begin position="10"/>
        <end position="98"/>
    </location>
</feature>
<evidence type="ECO:0000313" key="3">
    <source>
        <dbReference type="Proteomes" id="UP000019141"/>
    </source>
</evidence>
<evidence type="ECO:0000259" key="1">
    <source>
        <dbReference type="Pfam" id="PF24696"/>
    </source>
</evidence>
<dbReference type="InterPro" id="IPR057767">
    <property type="entry name" value="UGSC-like_dom"/>
</dbReference>
<gene>
    <name evidence="2" type="ORF">ETSY1_16260</name>
</gene>
<dbReference type="Proteomes" id="UP000019141">
    <property type="component" value="Unassembled WGS sequence"/>
</dbReference>
<evidence type="ECO:0000313" key="2">
    <source>
        <dbReference type="EMBL" id="ETW99084.1"/>
    </source>
</evidence>
<name>W4LME5_ENTF1</name>
<organism evidence="2 3">
    <name type="scientific">Entotheonella factor</name>
    <dbReference type="NCBI Taxonomy" id="1429438"/>
    <lineage>
        <taxon>Bacteria</taxon>
        <taxon>Pseudomonadati</taxon>
        <taxon>Nitrospinota/Tectimicrobiota group</taxon>
        <taxon>Candidatus Tectimicrobiota</taxon>
        <taxon>Candidatus Entotheonellia</taxon>
        <taxon>Candidatus Entotheonellales</taxon>
        <taxon>Candidatus Entotheonellaceae</taxon>
        <taxon>Candidatus Entotheonella</taxon>
    </lineage>
</organism>
<reference evidence="2 3" key="1">
    <citation type="journal article" date="2014" name="Nature">
        <title>An environmental bacterial taxon with a large and distinct metabolic repertoire.</title>
        <authorList>
            <person name="Wilson M.C."/>
            <person name="Mori T."/>
            <person name="Ruckert C."/>
            <person name="Uria A.R."/>
            <person name="Helf M.J."/>
            <person name="Takada K."/>
            <person name="Gernert C."/>
            <person name="Steffens U.A."/>
            <person name="Heycke N."/>
            <person name="Schmitt S."/>
            <person name="Rinke C."/>
            <person name="Helfrich E.J."/>
            <person name="Brachmann A.O."/>
            <person name="Gurgui C."/>
            <person name="Wakimoto T."/>
            <person name="Kracht M."/>
            <person name="Crusemann M."/>
            <person name="Hentschel U."/>
            <person name="Abe I."/>
            <person name="Matsunaga S."/>
            <person name="Kalinowski J."/>
            <person name="Takeyama H."/>
            <person name="Piel J."/>
        </authorList>
    </citation>
    <scope>NUCLEOTIDE SEQUENCE [LARGE SCALE GENOMIC DNA]</scope>
    <source>
        <strain evidence="3">TSY1</strain>
    </source>
</reference>
<protein>
    <recommendedName>
        <fullName evidence="1">UGSC-like domain-containing protein</fullName>
    </recommendedName>
</protein>